<dbReference type="GeneID" id="26161105"/>
<dbReference type="Pfam" id="PF13302">
    <property type="entry name" value="Acetyltransf_3"/>
    <property type="match status" value="1"/>
</dbReference>
<keyword evidence="1" id="KW-0808">Transferase</keyword>
<name>A0A414ZZG7_9BACE</name>
<dbReference type="CDD" id="cd04301">
    <property type="entry name" value="NAT_SF"/>
    <property type="match status" value="1"/>
</dbReference>
<dbReference type="InterPro" id="IPR000182">
    <property type="entry name" value="GNAT_dom"/>
</dbReference>
<dbReference type="Gene3D" id="3.40.630.30">
    <property type="match status" value="1"/>
</dbReference>
<dbReference type="PANTHER" id="PTHR43328:SF1">
    <property type="entry name" value="N-ACETYLTRANSFERASE DOMAIN-CONTAINING PROTEIN"/>
    <property type="match status" value="1"/>
</dbReference>
<evidence type="ECO:0000313" key="1">
    <source>
        <dbReference type="EMBL" id="RHL86489.1"/>
    </source>
</evidence>
<protein>
    <submittedName>
        <fullName evidence="1">N-acetyltransferase</fullName>
    </submittedName>
</protein>
<dbReference type="RefSeq" id="WP_007665602.1">
    <property type="nucleotide sequence ID" value="NZ_DAWCKB010000327.1"/>
</dbReference>
<dbReference type="SUPFAM" id="SSF55729">
    <property type="entry name" value="Acyl-CoA N-acyltransferases (Nat)"/>
    <property type="match status" value="1"/>
</dbReference>
<comment type="caution">
    <text evidence="1">The sequence shown here is derived from an EMBL/GenBank/DDBJ whole genome shotgun (WGS) entry which is preliminary data.</text>
</comment>
<evidence type="ECO:0000313" key="2">
    <source>
        <dbReference type="Proteomes" id="UP000285013"/>
    </source>
</evidence>
<dbReference type="PROSITE" id="PS51186">
    <property type="entry name" value="GNAT"/>
    <property type="match status" value="1"/>
</dbReference>
<dbReference type="EMBL" id="QRPE01000040">
    <property type="protein sequence ID" value="RHL86489.1"/>
    <property type="molecule type" value="Genomic_DNA"/>
</dbReference>
<dbReference type="GO" id="GO:0016747">
    <property type="term" value="F:acyltransferase activity, transferring groups other than amino-acyl groups"/>
    <property type="evidence" value="ECO:0007669"/>
    <property type="project" value="InterPro"/>
</dbReference>
<dbReference type="InterPro" id="IPR016181">
    <property type="entry name" value="Acyl_CoA_acyltransferase"/>
</dbReference>
<organism evidence="1 2">
    <name type="scientific">Bacteroides intestinalis</name>
    <dbReference type="NCBI Taxonomy" id="329854"/>
    <lineage>
        <taxon>Bacteria</taxon>
        <taxon>Pseudomonadati</taxon>
        <taxon>Bacteroidota</taxon>
        <taxon>Bacteroidia</taxon>
        <taxon>Bacteroidales</taxon>
        <taxon>Bacteroidaceae</taxon>
        <taxon>Bacteroides</taxon>
    </lineage>
</organism>
<reference evidence="1 2" key="1">
    <citation type="submission" date="2018-08" db="EMBL/GenBank/DDBJ databases">
        <title>A genome reference for cultivated species of the human gut microbiota.</title>
        <authorList>
            <person name="Zou Y."/>
            <person name="Xue W."/>
            <person name="Luo G."/>
        </authorList>
    </citation>
    <scope>NUCLEOTIDE SEQUENCE [LARGE SCALE GENOMIC DNA]</scope>
    <source>
        <strain evidence="1 2">AF36-16BH</strain>
    </source>
</reference>
<gene>
    <name evidence="1" type="ORF">DWZ95_22010</name>
</gene>
<dbReference type="PANTHER" id="PTHR43328">
    <property type="entry name" value="ACETYLTRANSFERASE-RELATED"/>
    <property type="match status" value="1"/>
</dbReference>
<accession>A0A414ZZG7</accession>
<sequence>MECKIREWKMEDAAELAATLNNKNIQDNLRDGLPYPYTEDDAKFYINEMLKADKNSVFAFAITADHKVVGSIGVFRKDNIHSRTAEMGYYIAESFWGKGLGTCAIKQTCQYVFNNTDILRIFAEPFSYNIASCRILEKSGFKCEGVLRSNAVKNNQILDMKIYSLLKSDTE</sequence>
<dbReference type="AlphaFoldDB" id="A0A414ZZG7"/>
<dbReference type="Proteomes" id="UP000285013">
    <property type="component" value="Unassembled WGS sequence"/>
</dbReference>
<proteinExistence type="predicted"/>